<evidence type="ECO:0000313" key="3">
    <source>
        <dbReference type="RefSeq" id="XP_008796156.3"/>
    </source>
</evidence>
<accession>A0A8B7CCA0</accession>
<dbReference type="RefSeq" id="XP_008796156.3">
    <property type="nucleotide sequence ID" value="XM_008797934.4"/>
</dbReference>
<dbReference type="InterPro" id="IPR008480">
    <property type="entry name" value="DUF761_pln"/>
</dbReference>
<reference evidence="3" key="2">
    <citation type="submission" date="2025-08" db="UniProtKB">
        <authorList>
            <consortium name="RefSeq"/>
        </authorList>
    </citation>
    <scope>IDENTIFICATION</scope>
    <source>
        <tissue evidence="3">Young leaves</tissue>
    </source>
</reference>
<keyword evidence="2" id="KW-1185">Reference proteome</keyword>
<sequence length="510" mass="55963">MGGRSKEKKGTNRRKEQATTMAEPDPPHHPSKLPTPTSGTANPQDQHASAKFLSSFPYKTIFFAIFITLLPLFPSQAPESMNQSIFARSWELLHLLVVGIAISYGLFSHRNTEPELEKEAAWKADSPQSYLSQILHVSSVFDDYEVGSPRRLLDESKIQTWSSQHCRNNPVVVVKKDGTNVTEATNRPLRLPVRSLKSCAQDSGLHDSCYEFIDGHSGSVNGIEEPRSFDALNSRNDTKGSAVFPSPVPWRSRSGRMEAMDELASGAGRYPSPPSRSPPPSILGAAMGPSKIPSFRSPKRLSSSPTLSPDAKARSSEDVGRKKSFCMSSAPPAPPPPPPFLGHHCYPPISDKNVVTKSFKDELKDLSRRGRKGFQSANDSGFDSLMSAPKTTNDAQSATPGRATKTGAKQSFGYEAHQHSLAPRYQSEVENELMEKKVIISSEDSDSDDDPSESSDKVVVSNSAAEAGPEENEVDKKADEFIAKFREQIRLQRIESIKISSRQGNLRNPK</sequence>
<name>A0A8B7CCA0_PHODC</name>
<feature type="compositionally biased region" description="Acidic residues" evidence="1">
    <location>
        <begin position="443"/>
        <end position="453"/>
    </location>
</feature>
<gene>
    <name evidence="3" type="primary">LOC103711694</name>
</gene>
<dbReference type="Pfam" id="PF05553">
    <property type="entry name" value="DUF761"/>
    <property type="match status" value="1"/>
</dbReference>
<dbReference type="GeneID" id="103711694"/>
<feature type="compositionally biased region" description="Pro residues" evidence="1">
    <location>
        <begin position="331"/>
        <end position="340"/>
    </location>
</feature>
<dbReference type="PANTHER" id="PTHR34059:SF1">
    <property type="entry name" value="EXPRESSED PROTEIN"/>
    <property type="match status" value="1"/>
</dbReference>
<feature type="compositionally biased region" description="Polar residues" evidence="1">
    <location>
        <begin position="389"/>
        <end position="399"/>
    </location>
</feature>
<feature type="region of interest" description="Disordered" evidence="1">
    <location>
        <begin position="366"/>
        <end position="477"/>
    </location>
</feature>
<feature type="compositionally biased region" description="Polar residues" evidence="1">
    <location>
        <begin position="34"/>
        <end position="46"/>
    </location>
</feature>
<feature type="compositionally biased region" description="Basic and acidic residues" evidence="1">
    <location>
        <begin position="311"/>
        <end position="321"/>
    </location>
</feature>
<organism evidence="2 3">
    <name type="scientific">Phoenix dactylifera</name>
    <name type="common">Date palm</name>
    <dbReference type="NCBI Taxonomy" id="42345"/>
    <lineage>
        <taxon>Eukaryota</taxon>
        <taxon>Viridiplantae</taxon>
        <taxon>Streptophyta</taxon>
        <taxon>Embryophyta</taxon>
        <taxon>Tracheophyta</taxon>
        <taxon>Spermatophyta</taxon>
        <taxon>Magnoliopsida</taxon>
        <taxon>Liliopsida</taxon>
        <taxon>Arecaceae</taxon>
        <taxon>Coryphoideae</taxon>
        <taxon>Phoeniceae</taxon>
        <taxon>Phoenix</taxon>
    </lineage>
</organism>
<feature type="region of interest" description="Disordered" evidence="1">
    <location>
        <begin position="230"/>
        <end position="347"/>
    </location>
</feature>
<feature type="compositionally biased region" description="Basic and acidic residues" evidence="1">
    <location>
        <begin position="1"/>
        <end position="17"/>
    </location>
</feature>
<feature type="compositionally biased region" description="Pro residues" evidence="1">
    <location>
        <begin position="271"/>
        <end position="281"/>
    </location>
</feature>
<dbReference type="PANTHER" id="PTHR34059">
    <property type="entry name" value="EXPRESSED PROTEIN"/>
    <property type="match status" value="1"/>
</dbReference>
<protein>
    <submittedName>
        <fullName evidence="3">Uncharacterized protein LOC103711694</fullName>
    </submittedName>
</protein>
<dbReference type="KEGG" id="pda:103711694"/>
<reference evidence="2" key="1">
    <citation type="journal article" date="2019" name="Nat. Commun.">
        <title>Genome-wide association mapping of date palm fruit traits.</title>
        <authorList>
            <person name="Hazzouri K.M."/>
            <person name="Gros-Balthazard M."/>
            <person name="Flowers J.M."/>
            <person name="Copetti D."/>
            <person name="Lemansour A."/>
            <person name="Lebrun M."/>
            <person name="Masmoudi K."/>
            <person name="Ferrand S."/>
            <person name="Dhar M.I."/>
            <person name="Fresquez Z.A."/>
            <person name="Rosas U."/>
            <person name="Zhang J."/>
            <person name="Talag J."/>
            <person name="Lee S."/>
            <person name="Kudrna D."/>
            <person name="Powell R.F."/>
            <person name="Leitch I.J."/>
            <person name="Krueger R.R."/>
            <person name="Wing R.A."/>
            <person name="Amiri K.M.A."/>
            <person name="Purugganan M.D."/>
        </authorList>
    </citation>
    <scope>NUCLEOTIDE SEQUENCE [LARGE SCALE GENOMIC DNA]</scope>
    <source>
        <strain evidence="2">cv. Khalas</strain>
    </source>
</reference>
<proteinExistence type="predicted"/>
<evidence type="ECO:0000256" key="1">
    <source>
        <dbReference type="SAM" id="MobiDB-lite"/>
    </source>
</evidence>
<feature type="region of interest" description="Disordered" evidence="1">
    <location>
        <begin position="1"/>
        <end position="46"/>
    </location>
</feature>
<dbReference type="OrthoDB" id="1080706at2759"/>
<dbReference type="AlphaFoldDB" id="A0A8B7CCA0"/>
<dbReference type="Proteomes" id="UP000228380">
    <property type="component" value="Chromosome 5"/>
</dbReference>
<evidence type="ECO:0000313" key="2">
    <source>
        <dbReference type="Proteomes" id="UP000228380"/>
    </source>
</evidence>